<evidence type="ECO:0000313" key="2">
    <source>
        <dbReference type="Proteomes" id="UP000269208"/>
    </source>
</evidence>
<reference evidence="1 2" key="1">
    <citation type="submission" date="2018-12" db="EMBL/GenBank/DDBJ databases">
        <authorList>
            <consortium name="Pathogen Informatics"/>
        </authorList>
    </citation>
    <scope>NUCLEOTIDE SEQUENCE [LARGE SCALE GENOMIC DNA]</scope>
    <source>
        <strain evidence="1 2">NCTC6754</strain>
    </source>
</reference>
<gene>
    <name evidence="1" type="ORF">NCTC6754_04138</name>
</gene>
<dbReference type="AlphaFoldDB" id="A0A447TY46"/>
<dbReference type="EMBL" id="LR134190">
    <property type="protein sequence ID" value="VEB56013.1"/>
    <property type="molecule type" value="Genomic_DNA"/>
</dbReference>
<name>A0A447TY46_SALET</name>
<evidence type="ECO:0000313" key="1">
    <source>
        <dbReference type="EMBL" id="VEB56013.1"/>
    </source>
</evidence>
<sequence length="112" mass="12430">MILADRAEPQVTFEYTFTVKHCIDTIAGFLKCVEVERHPAIAEILTQFESTVRQCPLGCQICPELVPATGSLTTLKAIGFLYSAEGILVTAHVILSPRQDIPRLLFKRLIMA</sequence>
<dbReference type="Proteomes" id="UP000269208">
    <property type="component" value="Chromosome"/>
</dbReference>
<proteinExistence type="predicted"/>
<protein>
    <submittedName>
        <fullName evidence="1">Phage-like protein</fullName>
    </submittedName>
</protein>
<organism evidence="1 2">
    <name type="scientific">Salmonella enterica I</name>
    <dbReference type="NCBI Taxonomy" id="59201"/>
    <lineage>
        <taxon>Bacteria</taxon>
        <taxon>Pseudomonadati</taxon>
        <taxon>Pseudomonadota</taxon>
        <taxon>Gammaproteobacteria</taxon>
        <taxon>Enterobacterales</taxon>
        <taxon>Enterobacteriaceae</taxon>
        <taxon>Salmonella</taxon>
    </lineage>
</organism>
<accession>A0A447TY46</accession>